<dbReference type="RefSeq" id="WP_141782382.1">
    <property type="nucleotide sequence ID" value="NZ_VFOV01000001.1"/>
</dbReference>
<sequence length="135" mass="14246">MAVDIAKSPSGEDPTIGKLVVDATRDISGLVNKEIALAKQELKVSVTNAGVGIGLFAAAAFLLVLAVIMLSVSVAYFIHWAGLGLHWSFLIVFGFYVLLAALLGFVGVLKVKKVKAPEKAIAQGKEIPRALKGHH</sequence>
<evidence type="ECO:0000256" key="1">
    <source>
        <dbReference type="SAM" id="Phobius"/>
    </source>
</evidence>
<dbReference type="EMBL" id="VFOV01000001">
    <property type="protein sequence ID" value="TQL70687.1"/>
    <property type="molecule type" value="Genomic_DNA"/>
</dbReference>
<proteinExistence type="predicted"/>
<evidence type="ECO:0000313" key="2">
    <source>
        <dbReference type="EMBL" id="TQL70687.1"/>
    </source>
</evidence>
<dbReference type="Pfam" id="PF07332">
    <property type="entry name" value="Phage_holin_3_6"/>
    <property type="match status" value="1"/>
</dbReference>
<dbReference type="AlphaFoldDB" id="A0A543ADM3"/>
<name>A0A543ADM3_9ACTN</name>
<protein>
    <submittedName>
        <fullName evidence="2">Putative superfamily III holin-X</fullName>
    </submittedName>
</protein>
<comment type="caution">
    <text evidence="2">The sequence shown here is derived from an EMBL/GenBank/DDBJ whole genome shotgun (WGS) entry which is preliminary data.</text>
</comment>
<keyword evidence="1" id="KW-0812">Transmembrane</keyword>
<dbReference type="OrthoDB" id="3826923at2"/>
<accession>A0A543ADM3</accession>
<keyword evidence="1" id="KW-0472">Membrane</keyword>
<keyword evidence="1" id="KW-1133">Transmembrane helix</keyword>
<dbReference type="InterPro" id="IPR009937">
    <property type="entry name" value="Phage_holin_3_6"/>
</dbReference>
<gene>
    <name evidence="2" type="ORF">FB381_4626</name>
</gene>
<dbReference type="Proteomes" id="UP000320209">
    <property type="component" value="Unassembled WGS sequence"/>
</dbReference>
<organism evidence="2 3">
    <name type="scientific">Nocardioides albertanoniae</name>
    <dbReference type="NCBI Taxonomy" id="1175486"/>
    <lineage>
        <taxon>Bacteria</taxon>
        <taxon>Bacillati</taxon>
        <taxon>Actinomycetota</taxon>
        <taxon>Actinomycetes</taxon>
        <taxon>Propionibacteriales</taxon>
        <taxon>Nocardioidaceae</taxon>
        <taxon>Nocardioides</taxon>
    </lineage>
</organism>
<feature type="transmembrane region" description="Helical" evidence="1">
    <location>
        <begin position="84"/>
        <end position="109"/>
    </location>
</feature>
<reference evidence="2 3" key="1">
    <citation type="submission" date="2019-06" db="EMBL/GenBank/DDBJ databases">
        <title>Sequencing the genomes of 1000 actinobacteria strains.</title>
        <authorList>
            <person name="Klenk H.-P."/>
        </authorList>
    </citation>
    <scope>NUCLEOTIDE SEQUENCE [LARGE SCALE GENOMIC DNA]</scope>
    <source>
        <strain evidence="2 3">DSM 25218</strain>
    </source>
</reference>
<keyword evidence="3" id="KW-1185">Reference proteome</keyword>
<evidence type="ECO:0000313" key="3">
    <source>
        <dbReference type="Proteomes" id="UP000320209"/>
    </source>
</evidence>
<feature type="transmembrane region" description="Helical" evidence="1">
    <location>
        <begin position="49"/>
        <end position="78"/>
    </location>
</feature>